<accession>A0A8T2RXP7</accession>
<gene>
    <name evidence="2" type="ORF">KP509_24G072700</name>
</gene>
<keyword evidence="1" id="KW-0732">Signal</keyword>
<protein>
    <submittedName>
        <fullName evidence="2">Uncharacterized protein</fullName>
    </submittedName>
</protein>
<comment type="caution">
    <text evidence="2">The sequence shown here is derived from an EMBL/GenBank/DDBJ whole genome shotgun (WGS) entry which is preliminary data.</text>
</comment>
<dbReference type="EMBL" id="CM035429">
    <property type="protein sequence ID" value="KAH7300641.1"/>
    <property type="molecule type" value="Genomic_DNA"/>
</dbReference>
<evidence type="ECO:0000256" key="1">
    <source>
        <dbReference type="SAM" id="SignalP"/>
    </source>
</evidence>
<organism evidence="2 3">
    <name type="scientific">Ceratopteris richardii</name>
    <name type="common">Triangle waterfern</name>
    <dbReference type="NCBI Taxonomy" id="49495"/>
    <lineage>
        <taxon>Eukaryota</taxon>
        <taxon>Viridiplantae</taxon>
        <taxon>Streptophyta</taxon>
        <taxon>Embryophyta</taxon>
        <taxon>Tracheophyta</taxon>
        <taxon>Polypodiopsida</taxon>
        <taxon>Polypodiidae</taxon>
        <taxon>Polypodiales</taxon>
        <taxon>Pteridineae</taxon>
        <taxon>Pteridaceae</taxon>
        <taxon>Parkerioideae</taxon>
        <taxon>Ceratopteris</taxon>
    </lineage>
</organism>
<dbReference type="OrthoDB" id="116883at2759"/>
<reference evidence="2" key="1">
    <citation type="submission" date="2021-08" db="EMBL/GenBank/DDBJ databases">
        <title>WGS assembly of Ceratopteris richardii.</title>
        <authorList>
            <person name="Marchant D.B."/>
            <person name="Chen G."/>
            <person name="Jenkins J."/>
            <person name="Shu S."/>
            <person name="Leebens-Mack J."/>
            <person name="Grimwood J."/>
            <person name="Schmutz J."/>
            <person name="Soltis P."/>
            <person name="Soltis D."/>
            <person name="Chen Z.-H."/>
        </authorList>
    </citation>
    <scope>NUCLEOTIDE SEQUENCE</scope>
    <source>
        <strain evidence="2">Whitten #5841</strain>
        <tissue evidence="2">Leaf</tissue>
    </source>
</reference>
<keyword evidence="3" id="KW-1185">Reference proteome</keyword>
<dbReference type="Proteomes" id="UP000825935">
    <property type="component" value="Chromosome 24"/>
</dbReference>
<proteinExistence type="predicted"/>
<name>A0A8T2RXP7_CERRI</name>
<feature type="chain" id="PRO_5035746980" evidence="1">
    <location>
        <begin position="19"/>
        <end position="111"/>
    </location>
</feature>
<feature type="signal peptide" evidence="1">
    <location>
        <begin position="1"/>
        <end position="18"/>
    </location>
</feature>
<evidence type="ECO:0000313" key="3">
    <source>
        <dbReference type="Proteomes" id="UP000825935"/>
    </source>
</evidence>
<dbReference type="AlphaFoldDB" id="A0A8T2RXP7"/>
<evidence type="ECO:0000313" key="2">
    <source>
        <dbReference type="EMBL" id="KAH7300641.1"/>
    </source>
</evidence>
<sequence length="111" mass="12547">MSFFCLIPCSMYAMLILGQGKWQFARDVCFELWHLMVMDIASPSIGEEMGDSELDADSSTSRCFFVGYGVLFFGNTLGRQFRRCLALPQSPFILLCRVRGIGYLIAVVLRN</sequence>